<feature type="compositionally biased region" description="Basic and acidic residues" evidence="1">
    <location>
        <begin position="7"/>
        <end position="20"/>
    </location>
</feature>
<dbReference type="AlphaFoldDB" id="A0A1L4CZQ5"/>
<reference evidence="3 4" key="1">
    <citation type="submission" date="2016-10" db="EMBL/GenBank/DDBJ databases">
        <title>Silvanigrella aquatica sp. nov., isolated from a freshwater lake located in the Black Forest, Germany, description of Silvanigrellaceae fam. nov., Silvanigrellales ord. nov., reclassification of the order Bdellovibrionales in the class Oligoflexia, reclassification of the families Bacteriovoracaceae and Halobacteriovoraceae in the new order Bacteriovoracales ord. nov., and reclassification of the family Pseudobacteriovoracaceae in the order Oligoflexiales.</title>
        <authorList>
            <person name="Hahn M.W."/>
            <person name="Schmidt J."/>
            <person name="Koll U."/>
            <person name="Rohde M."/>
            <person name="Verbag S."/>
            <person name="Pitt A."/>
            <person name="Nakai R."/>
            <person name="Naganuma T."/>
            <person name="Lang E."/>
        </authorList>
    </citation>
    <scope>NUCLEOTIDE SEQUENCE [LARGE SCALE GENOMIC DNA]</scope>
    <source>
        <strain evidence="3 4">MWH-Nonnen-W8red</strain>
    </source>
</reference>
<feature type="region of interest" description="Disordered" evidence="1">
    <location>
        <begin position="77"/>
        <end position="101"/>
    </location>
</feature>
<dbReference type="EMBL" id="CP017834">
    <property type="protein sequence ID" value="APJ03431.1"/>
    <property type="molecule type" value="Genomic_DNA"/>
</dbReference>
<keyword evidence="2" id="KW-0812">Transmembrane</keyword>
<organism evidence="3 4">
    <name type="scientific">Silvanigrella aquatica</name>
    <dbReference type="NCBI Taxonomy" id="1915309"/>
    <lineage>
        <taxon>Bacteria</taxon>
        <taxon>Pseudomonadati</taxon>
        <taxon>Bdellovibrionota</taxon>
        <taxon>Oligoflexia</taxon>
        <taxon>Silvanigrellales</taxon>
        <taxon>Silvanigrellaceae</taxon>
        <taxon>Silvanigrella</taxon>
    </lineage>
</organism>
<feature type="compositionally biased region" description="Basic and acidic residues" evidence="1">
    <location>
        <begin position="372"/>
        <end position="388"/>
    </location>
</feature>
<gene>
    <name evidence="3" type="ORF">AXG55_05735</name>
</gene>
<evidence type="ECO:0000256" key="1">
    <source>
        <dbReference type="SAM" id="MobiDB-lite"/>
    </source>
</evidence>
<dbReference type="OrthoDB" id="5292918at2"/>
<dbReference type="Proteomes" id="UP000184731">
    <property type="component" value="Chromosome"/>
</dbReference>
<proteinExistence type="predicted"/>
<name>A0A1L4CZQ5_9BACT</name>
<dbReference type="RefSeq" id="WP_148697163.1">
    <property type="nucleotide sequence ID" value="NZ_CP017834.1"/>
</dbReference>
<dbReference type="STRING" id="1915309.AXG55_05735"/>
<keyword evidence="2" id="KW-0472">Membrane</keyword>
<feature type="compositionally biased region" description="Basic and acidic residues" evidence="1">
    <location>
        <begin position="27"/>
        <end position="38"/>
    </location>
</feature>
<feature type="region of interest" description="Disordered" evidence="1">
    <location>
        <begin position="1"/>
        <end position="38"/>
    </location>
</feature>
<evidence type="ECO:0000313" key="3">
    <source>
        <dbReference type="EMBL" id="APJ03431.1"/>
    </source>
</evidence>
<dbReference type="KEGG" id="saqi:AXG55_05735"/>
<protein>
    <submittedName>
        <fullName evidence="3">Uncharacterized protein</fullName>
    </submittedName>
</protein>
<evidence type="ECO:0000256" key="2">
    <source>
        <dbReference type="SAM" id="Phobius"/>
    </source>
</evidence>
<feature type="region of interest" description="Disordered" evidence="1">
    <location>
        <begin position="347"/>
        <end position="423"/>
    </location>
</feature>
<feature type="transmembrane region" description="Helical" evidence="2">
    <location>
        <begin position="47"/>
        <end position="69"/>
    </location>
</feature>
<keyword evidence="2" id="KW-1133">Transmembrane helix</keyword>
<accession>A0A1L4CZQ5</accession>
<evidence type="ECO:0000313" key="4">
    <source>
        <dbReference type="Proteomes" id="UP000184731"/>
    </source>
</evidence>
<keyword evidence="4" id="KW-1185">Reference proteome</keyword>
<sequence length="423" mass="45214">MANSRLKKTESTKRHQHEPVEETPPQTKEEPFLDHSAEDELTRKRKLILTGITAGVAVAGATAAGLLFLGPYSPFGGKSPEKQDNIIPNPTPTPPHVEDKSAVQVTPPPVVAEPSHPAVVAAPAPRVKEHVVQKPVESAPTPSAPSIIAVVPPPAVDSIEKPKKQKAPKPLIAPTESSGPLSYNYDIQDGGPIVQLPSQKKILVSRDPRFNKIYLNGNSSATGQYRISIPPPGDIYWKEAGKPAHKITILPPTSSGLRADFPPQMKINDSLTWSATGKVSFYRIEVASDQEFLNRVKVYSTTKTTFPVGNIGLGKWFIRISSLNLQSGTWDSTKVYPINIEDVPKPVPTASVAPEQAAPDASQNTGADAPQEEPRADASEAAKIENKDAPVTPSAESTEAKPVELVKPVEATVPDAPSPPTAP</sequence>
<feature type="region of interest" description="Disordered" evidence="1">
    <location>
        <begin position="158"/>
        <end position="177"/>
    </location>
</feature>